<keyword evidence="2" id="KW-0812">Transmembrane</keyword>
<accession>A0A1M5B1M0</accession>
<dbReference type="Proteomes" id="UP000184236">
    <property type="component" value="Unassembled WGS sequence"/>
</dbReference>
<proteinExistence type="predicted"/>
<keyword evidence="4" id="KW-1185">Reference proteome</keyword>
<dbReference type="STRING" id="1302685.SAMN05444408_11644"/>
<feature type="region of interest" description="Disordered" evidence="1">
    <location>
        <begin position="1"/>
        <end position="25"/>
    </location>
</feature>
<gene>
    <name evidence="3" type="ORF">SAMN05444408_11644</name>
</gene>
<evidence type="ECO:0000313" key="3">
    <source>
        <dbReference type="EMBL" id="SHF36378.1"/>
    </source>
</evidence>
<sequence length="65" mass="7776">MHRKGKSYQKVPPYKRYKASKPSNGNLLKSKKPSLFMILFGIFLAVCLIALIYIKIRHYYIYHYH</sequence>
<protein>
    <submittedName>
        <fullName evidence="3">Uncharacterized protein</fullName>
    </submittedName>
</protein>
<feature type="transmembrane region" description="Helical" evidence="2">
    <location>
        <begin position="35"/>
        <end position="56"/>
    </location>
</feature>
<keyword evidence="2" id="KW-0472">Membrane</keyword>
<evidence type="ECO:0000256" key="1">
    <source>
        <dbReference type="SAM" id="MobiDB-lite"/>
    </source>
</evidence>
<dbReference type="AlphaFoldDB" id="A0A1M5B1M0"/>
<dbReference type="EMBL" id="FQVO01000016">
    <property type="protein sequence ID" value="SHF36378.1"/>
    <property type="molecule type" value="Genomic_DNA"/>
</dbReference>
<evidence type="ECO:0000313" key="4">
    <source>
        <dbReference type="Proteomes" id="UP000184236"/>
    </source>
</evidence>
<evidence type="ECO:0000256" key="2">
    <source>
        <dbReference type="SAM" id="Phobius"/>
    </source>
</evidence>
<feature type="compositionally biased region" description="Basic residues" evidence="1">
    <location>
        <begin position="1"/>
        <end position="19"/>
    </location>
</feature>
<name>A0A1M5B1M0_9FLAO</name>
<organism evidence="3 4">
    <name type="scientific">Chryseobacterium takakiae</name>
    <dbReference type="NCBI Taxonomy" id="1302685"/>
    <lineage>
        <taxon>Bacteria</taxon>
        <taxon>Pseudomonadati</taxon>
        <taxon>Bacteroidota</taxon>
        <taxon>Flavobacteriia</taxon>
        <taxon>Flavobacteriales</taxon>
        <taxon>Weeksellaceae</taxon>
        <taxon>Chryseobacterium group</taxon>
        <taxon>Chryseobacterium</taxon>
    </lineage>
</organism>
<keyword evidence="2" id="KW-1133">Transmembrane helix</keyword>
<reference evidence="4" key="1">
    <citation type="submission" date="2016-11" db="EMBL/GenBank/DDBJ databases">
        <authorList>
            <person name="Varghese N."/>
            <person name="Submissions S."/>
        </authorList>
    </citation>
    <scope>NUCLEOTIDE SEQUENCE [LARGE SCALE GENOMIC DNA]</scope>
    <source>
        <strain evidence="4">DSM 26898</strain>
    </source>
</reference>